<dbReference type="Gene3D" id="3.40.50.12580">
    <property type="match status" value="1"/>
</dbReference>
<reference evidence="7 8" key="1">
    <citation type="journal article" date="2017" name="Antonie Van Leeuwenhoek">
        <title>Rhizobium rhizosphaerae sp. nov., a novel species isolated from rice rhizosphere.</title>
        <authorList>
            <person name="Zhao J.J."/>
            <person name="Zhang J."/>
            <person name="Zhang R.J."/>
            <person name="Zhang C.W."/>
            <person name="Yin H.Q."/>
            <person name="Zhang X.X."/>
        </authorList>
    </citation>
    <scope>NUCLEOTIDE SEQUENCE [LARGE SCALE GENOMIC DNA]</scope>
    <source>
        <strain evidence="7 8">E3</strain>
    </source>
</reference>
<gene>
    <name evidence="7" type="primary">tagF</name>
    <name evidence="7" type="ORF">GLIP_2593</name>
</gene>
<evidence type="ECO:0000256" key="2">
    <source>
        <dbReference type="ARBA" id="ARBA00010488"/>
    </source>
</evidence>
<sequence>MSLELEIGKRDVWIFGSRKGQFYDDNSKYLFQYILKYKPEIYPVWVTKNPAVFEKLNYENLPVALAGTPRSDAIMSLAKCAFINIIQLDVDKTKLKKETQVVQLWHGTPMKFNDISQFKERYDLVSLASTLFLNEQALGPHHLFDFQVTGYPRNDFLLNDDLPSFVDKQTLEKLRNKKVISFLPTYNEEKDETKSGDKRGKSYAIWQGLDLTKLNQILEQNNAIFVIKLHPLQSPSGCEVQQALEHCNNVLIIDPLDPFADVYQYLKYTDVMITDYSSVLFDYLLLNKPVIFSCFDLDTFILKRNLRFDYNQITPGKKTSNWSEVLEQIQHIFEYGGDGFDKQRQEVCKTFNFYQDSQSCERIYQLAKKLPIDSSKNL</sequence>
<dbReference type="Gene3D" id="3.40.50.11820">
    <property type="match status" value="1"/>
</dbReference>
<proteinExistence type="inferred from homology"/>
<dbReference type="PANTHER" id="PTHR37316">
    <property type="entry name" value="TEICHOIC ACID GLYCEROL-PHOSPHATE PRIMASE"/>
    <property type="match status" value="1"/>
</dbReference>
<dbReference type="STRING" id="1127673.GLIP_2593"/>
<dbReference type="eggNOG" id="COG1887">
    <property type="taxonomic scope" value="Bacteria"/>
</dbReference>
<dbReference type="SUPFAM" id="SSF53756">
    <property type="entry name" value="UDP-Glycosyltransferase/glycogen phosphorylase"/>
    <property type="match status" value="1"/>
</dbReference>
<keyword evidence="6" id="KW-0472">Membrane</keyword>
<comment type="similarity">
    <text evidence="2">Belongs to the CDP-glycerol glycerophosphotransferase family.</text>
</comment>
<dbReference type="AlphaFoldDB" id="K6YF06"/>
<dbReference type="GO" id="GO:0005886">
    <property type="term" value="C:plasma membrane"/>
    <property type="evidence" value="ECO:0007669"/>
    <property type="project" value="UniProtKB-SubCell"/>
</dbReference>
<dbReference type="OrthoDB" id="9802649at2"/>
<dbReference type="InterPro" id="IPR043149">
    <property type="entry name" value="TagF_N"/>
</dbReference>
<dbReference type="Pfam" id="PF04464">
    <property type="entry name" value="Glyphos_transf"/>
    <property type="match status" value="1"/>
</dbReference>
<evidence type="ECO:0000256" key="4">
    <source>
        <dbReference type="ARBA" id="ARBA00022679"/>
    </source>
</evidence>
<comment type="subcellular location">
    <subcellularLocation>
        <location evidence="1">Cell membrane</location>
        <topology evidence="1">Peripheral membrane protein</topology>
    </subcellularLocation>
</comment>
<keyword evidence="4 7" id="KW-0808">Transferase</keyword>
<name>K6YF06_9ALTE</name>
<dbReference type="GO" id="GO:0047355">
    <property type="term" value="F:CDP-glycerol glycerophosphotransferase activity"/>
    <property type="evidence" value="ECO:0007669"/>
    <property type="project" value="UniProtKB-EC"/>
</dbReference>
<dbReference type="InterPro" id="IPR051612">
    <property type="entry name" value="Teichoic_Acid_Biosynth"/>
</dbReference>
<dbReference type="EC" id="2.7.8.12" evidence="7"/>
<dbReference type="PANTHER" id="PTHR37316:SF3">
    <property type="entry name" value="TEICHOIC ACID GLYCEROL-PHOSPHATE TRANSFERASE"/>
    <property type="match status" value="1"/>
</dbReference>
<dbReference type="RefSeq" id="WP_008845023.1">
    <property type="nucleotide sequence ID" value="NZ_BAEN01000049.1"/>
</dbReference>
<dbReference type="InterPro" id="IPR043148">
    <property type="entry name" value="TagF_C"/>
</dbReference>
<evidence type="ECO:0000256" key="1">
    <source>
        <dbReference type="ARBA" id="ARBA00004202"/>
    </source>
</evidence>
<organism evidence="7 8">
    <name type="scientific">Aliiglaciecola lipolytica E3</name>
    <dbReference type="NCBI Taxonomy" id="1127673"/>
    <lineage>
        <taxon>Bacteria</taxon>
        <taxon>Pseudomonadati</taxon>
        <taxon>Pseudomonadota</taxon>
        <taxon>Gammaproteobacteria</taxon>
        <taxon>Alteromonadales</taxon>
        <taxon>Alteromonadaceae</taxon>
        <taxon>Aliiglaciecola</taxon>
    </lineage>
</organism>
<comment type="caution">
    <text evidence="7">The sequence shown here is derived from an EMBL/GenBank/DDBJ whole genome shotgun (WGS) entry which is preliminary data.</text>
</comment>
<evidence type="ECO:0000313" key="8">
    <source>
        <dbReference type="Proteomes" id="UP000006334"/>
    </source>
</evidence>
<dbReference type="GO" id="GO:0019350">
    <property type="term" value="P:teichoic acid biosynthetic process"/>
    <property type="evidence" value="ECO:0007669"/>
    <property type="project" value="UniProtKB-KW"/>
</dbReference>
<protein>
    <submittedName>
        <fullName evidence="7">CDP-glycerol glycerophosphotransferase</fullName>
        <ecNumber evidence="7">2.7.8.12</ecNumber>
    </submittedName>
</protein>
<dbReference type="EMBL" id="BAEN01000049">
    <property type="protein sequence ID" value="GAC15218.1"/>
    <property type="molecule type" value="Genomic_DNA"/>
</dbReference>
<keyword evidence="5" id="KW-0777">Teichoic acid biosynthesis</keyword>
<accession>K6YF06</accession>
<dbReference type="InterPro" id="IPR007554">
    <property type="entry name" value="Glycerophosphate_synth"/>
</dbReference>
<dbReference type="Proteomes" id="UP000006334">
    <property type="component" value="Unassembled WGS sequence"/>
</dbReference>
<evidence type="ECO:0000256" key="5">
    <source>
        <dbReference type="ARBA" id="ARBA00022944"/>
    </source>
</evidence>
<evidence type="ECO:0000313" key="7">
    <source>
        <dbReference type="EMBL" id="GAC15218.1"/>
    </source>
</evidence>
<evidence type="ECO:0000256" key="6">
    <source>
        <dbReference type="ARBA" id="ARBA00023136"/>
    </source>
</evidence>
<keyword evidence="3" id="KW-1003">Cell membrane</keyword>
<evidence type="ECO:0000256" key="3">
    <source>
        <dbReference type="ARBA" id="ARBA00022475"/>
    </source>
</evidence>
<keyword evidence="8" id="KW-1185">Reference proteome</keyword>